<feature type="region of interest" description="Disordered" evidence="1">
    <location>
        <begin position="327"/>
        <end position="350"/>
    </location>
</feature>
<dbReference type="Proteomes" id="UP000184499">
    <property type="component" value="Unassembled WGS sequence"/>
</dbReference>
<dbReference type="RefSeq" id="XP_067483857.1">
    <property type="nucleotide sequence ID" value="XM_067624588.1"/>
</dbReference>
<name>A0A1L9UY78_ASPBC</name>
<gene>
    <name evidence="2" type="ORF">ASPBRDRAFT_415272</name>
</gene>
<dbReference type="VEuPathDB" id="FungiDB:ASPBRDRAFT_415272"/>
<keyword evidence="3" id="KW-1185">Reference proteome</keyword>
<protein>
    <submittedName>
        <fullName evidence="2">Uncharacterized protein</fullName>
    </submittedName>
</protein>
<feature type="compositionally biased region" description="Polar residues" evidence="1">
    <location>
        <begin position="100"/>
        <end position="110"/>
    </location>
</feature>
<evidence type="ECO:0000313" key="3">
    <source>
        <dbReference type="Proteomes" id="UP000184499"/>
    </source>
</evidence>
<feature type="compositionally biased region" description="Low complexity" evidence="1">
    <location>
        <begin position="111"/>
        <end position="132"/>
    </location>
</feature>
<feature type="compositionally biased region" description="Polar residues" evidence="1">
    <location>
        <begin position="327"/>
        <end position="336"/>
    </location>
</feature>
<feature type="compositionally biased region" description="Low complexity" evidence="1">
    <location>
        <begin position="142"/>
        <end position="154"/>
    </location>
</feature>
<dbReference type="GeneID" id="93577076"/>
<dbReference type="AlphaFoldDB" id="A0A1L9UY78"/>
<feature type="compositionally biased region" description="Basic and acidic residues" evidence="1">
    <location>
        <begin position="340"/>
        <end position="350"/>
    </location>
</feature>
<feature type="compositionally biased region" description="Low complexity" evidence="1">
    <location>
        <begin position="84"/>
        <end position="99"/>
    </location>
</feature>
<dbReference type="STRING" id="767769.A0A1L9UY78"/>
<feature type="compositionally biased region" description="Polar residues" evidence="1">
    <location>
        <begin position="69"/>
        <end position="83"/>
    </location>
</feature>
<organism evidence="2 3">
    <name type="scientific">Aspergillus brasiliensis (strain CBS 101740 / IMI 381727 / IBT 21946)</name>
    <dbReference type="NCBI Taxonomy" id="767769"/>
    <lineage>
        <taxon>Eukaryota</taxon>
        <taxon>Fungi</taxon>
        <taxon>Dikarya</taxon>
        <taxon>Ascomycota</taxon>
        <taxon>Pezizomycotina</taxon>
        <taxon>Eurotiomycetes</taxon>
        <taxon>Eurotiomycetidae</taxon>
        <taxon>Eurotiales</taxon>
        <taxon>Aspergillaceae</taxon>
        <taxon>Aspergillus</taxon>
        <taxon>Aspergillus subgen. Circumdati</taxon>
    </lineage>
</organism>
<dbReference type="OrthoDB" id="3176171at2759"/>
<evidence type="ECO:0000313" key="2">
    <source>
        <dbReference type="EMBL" id="OJJ76610.1"/>
    </source>
</evidence>
<proteinExistence type="predicted"/>
<accession>A0A1L9UY78</accession>
<reference evidence="3" key="1">
    <citation type="journal article" date="2017" name="Genome Biol.">
        <title>Comparative genomics reveals high biological diversity and specific adaptations in the industrially and medically important fungal genus Aspergillus.</title>
        <authorList>
            <person name="de Vries R.P."/>
            <person name="Riley R."/>
            <person name="Wiebenga A."/>
            <person name="Aguilar-Osorio G."/>
            <person name="Amillis S."/>
            <person name="Uchima C.A."/>
            <person name="Anderluh G."/>
            <person name="Asadollahi M."/>
            <person name="Askin M."/>
            <person name="Barry K."/>
            <person name="Battaglia E."/>
            <person name="Bayram O."/>
            <person name="Benocci T."/>
            <person name="Braus-Stromeyer S.A."/>
            <person name="Caldana C."/>
            <person name="Canovas D."/>
            <person name="Cerqueira G.C."/>
            <person name="Chen F."/>
            <person name="Chen W."/>
            <person name="Choi C."/>
            <person name="Clum A."/>
            <person name="Dos Santos R.A."/>
            <person name="Damasio A.R."/>
            <person name="Diallinas G."/>
            <person name="Emri T."/>
            <person name="Fekete E."/>
            <person name="Flipphi M."/>
            <person name="Freyberg S."/>
            <person name="Gallo A."/>
            <person name="Gournas C."/>
            <person name="Habgood R."/>
            <person name="Hainaut M."/>
            <person name="Harispe M.L."/>
            <person name="Henrissat B."/>
            <person name="Hilden K.S."/>
            <person name="Hope R."/>
            <person name="Hossain A."/>
            <person name="Karabika E."/>
            <person name="Karaffa L."/>
            <person name="Karanyi Z."/>
            <person name="Krasevec N."/>
            <person name="Kuo A."/>
            <person name="Kusch H."/>
            <person name="LaButti K."/>
            <person name="Lagendijk E.L."/>
            <person name="Lapidus A."/>
            <person name="Levasseur A."/>
            <person name="Lindquist E."/>
            <person name="Lipzen A."/>
            <person name="Logrieco A.F."/>
            <person name="MacCabe A."/>
            <person name="Maekelae M.R."/>
            <person name="Malavazi I."/>
            <person name="Melin P."/>
            <person name="Meyer V."/>
            <person name="Mielnichuk N."/>
            <person name="Miskei M."/>
            <person name="Molnar A.P."/>
            <person name="Mule G."/>
            <person name="Ngan C.Y."/>
            <person name="Orejas M."/>
            <person name="Orosz E."/>
            <person name="Ouedraogo J.P."/>
            <person name="Overkamp K.M."/>
            <person name="Park H.-S."/>
            <person name="Perrone G."/>
            <person name="Piumi F."/>
            <person name="Punt P.J."/>
            <person name="Ram A.F."/>
            <person name="Ramon A."/>
            <person name="Rauscher S."/>
            <person name="Record E."/>
            <person name="Riano-Pachon D.M."/>
            <person name="Robert V."/>
            <person name="Roehrig J."/>
            <person name="Ruller R."/>
            <person name="Salamov A."/>
            <person name="Salih N.S."/>
            <person name="Samson R.A."/>
            <person name="Sandor E."/>
            <person name="Sanguinetti M."/>
            <person name="Schuetze T."/>
            <person name="Sepcic K."/>
            <person name="Shelest E."/>
            <person name="Sherlock G."/>
            <person name="Sophianopoulou V."/>
            <person name="Squina F.M."/>
            <person name="Sun H."/>
            <person name="Susca A."/>
            <person name="Todd R.B."/>
            <person name="Tsang A."/>
            <person name="Unkles S.E."/>
            <person name="van de Wiele N."/>
            <person name="van Rossen-Uffink D."/>
            <person name="Oliveira J.V."/>
            <person name="Vesth T.C."/>
            <person name="Visser J."/>
            <person name="Yu J.-H."/>
            <person name="Zhou M."/>
            <person name="Andersen M.R."/>
            <person name="Archer D.B."/>
            <person name="Baker S.E."/>
            <person name="Benoit I."/>
            <person name="Brakhage A.A."/>
            <person name="Braus G.H."/>
            <person name="Fischer R."/>
            <person name="Frisvad J.C."/>
            <person name="Goldman G.H."/>
            <person name="Houbraken J."/>
            <person name="Oakley B."/>
            <person name="Pocsi I."/>
            <person name="Scazzocchio C."/>
            <person name="Seiboth B."/>
            <person name="vanKuyk P.A."/>
            <person name="Wortman J."/>
            <person name="Dyer P.S."/>
            <person name="Grigoriev I.V."/>
        </authorList>
    </citation>
    <scope>NUCLEOTIDE SEQUENCE [LARGE SCALE GENOMIC DNA]</scope>
    <source>
        <strain evidence="3">CBS 101740 / IMI 381727 / IBT 21946</strain>
    </source>
</reference>
<dbReference type="EMBL" id="KV878680">
    <property type="protein sequence ID" value="OJJ76610.1"/>
    <property type="molecule type" value="Genomic_DNA"/>
</dbReference>
<sequence length="350" mass="37511">MSADIKCQMQSRPSARSRIPTGLKEMNPASTNARSGLVQPGTIAGAVASKTSSLSRMCQDLWKRNCGQKLTVTEPSRPRSTTQASEVGRAGAGAASSRVNSTTRVHTRANSHSSSTLTRSATTSTRTKGTISGVPGARPHTSMSRSHSVASSRRPNGHGIPRPATSLDTHDEEDSAATVLGKRKGRPAPCFARSSAANFRAPCHTSSNRALRKWPNISPETLLCASLKELDLEPSHIDTLDFAPLPSQALVGSLPSMITTVTTPVKPASHKLLSPKKHSARKKPPPLPQFLTKDSAIETFNSSTGAEWDQESREKTMEDLMKTFVTKMSQAGQESTGMKEALDLYKSRGK</sequence>
<evidence type="ECO:0000256" key="1">
    <source>
        <dbReference type="SAM" id="MobiDB-lite"/>
    </source>
</evidence>
<feature type="region of interest" description="Disordered" evidence="1">
    <location>
        <begin position="1"/>
        <end position="37"/>
    </location>
</feature>
<feature type="region of interest" description="Disordered" evidence="1">
    <location>
        <begin position="69"/>
        <end position="187"/>
    </location>
</feature>